<evidence type="ECO:0000256" key="3">
    <source>
        <dbReference type="ARBA" id="ARBA00023033"/>
    </source>
</evidence>
<dbReference type="GO" id="GO:0004497">
    <property type="term" value="F:monooxygenase activity"/>
    <property type="evidence" value="ECO:0007669"/>
    <property type="project" value="UniProtKB-KW"/>
</dbReference>
<dbReference type="InterPro" id="IPR050493">
    <property type="entry name" value="FAD-dep_Monooxygenase_BioMet"/>
</dbReference>
<evidence type="ECO:0000313" key="5">
    <source>
        <dbReference type="Proteomes" id="UP000077002"/>
    </source>
</evidence>
<dbReference type="RefSeq" id="XP_022511248.1">
    <property type="nucleotide sequence ID" value="XM_022656460.1"/>
</dbReference>
<evidence type="ECO:0000313" key="4">
    <source>
        <dbReference type="EMBL" id="OAG39296.1"/>
    </source>
</evidence>
<dbReference type="OrthoDB" id="16820at2759"/>
<accession>A0A177F614</accession>
<proteinExistence type="inferred from homology"/>
<reference evidence="4 5" key="1">
    <citation type="submission" date="2016-03" db="EMBL/GenBank/DDBJ databases">
        <title>Draft genome sequence of the Fonsecaea monophora CBS 269.37.</title>
        <authorList>
            <person name="Bombassaro A."/>
            <person name="Vinicius W.A."/>
            <person name="De Hoog S."/>
            <person name="Sun J."/>
            <person name="Souza E.M."/>
            <person name="Raittz R.T."/>
            <person name="Costa F."/>
            <person name="Leao A.C."/>
            <person name="Tadra-Sfeir M.Z."/>
            <person name="Baura V."/>
            <person name="Balsanelli E."/>
            <person name="Pedrosa F.O."/>
            <person name="Moreno L.F."/>
            <person name="Steffens M.B."/>
            <person name="Xi L."/>
            <person name="Bocca A.L."/>
            <person name="Felipe M.S."/>
            <person name="Teixeira M."/>
            <person name="Telles Filho F.Q."/>
            <person name="Azevedo C.M."/>
            <person name="Gomes R."/>
            <person name="Vicente V.A."/>
        </authorList>
    </citation>
    <scope>NUCLEOTIDE SEQUENCE [LARGE SCALE GENOMIC DNA]</scope>
    <source>
        <strain evidence="4 5">CBS 269.37</strain>
    </source>
</reference>
<dbReference type="SUPFAM" id="SSF51905">
    <property type="entry name" value="FAD/NAD(P)-binding domain"/>
    <property type="match status" value="1"/>
</dbReference>
<dbReference type="InterPro" id="IPR036188">
    <property type="entry name" value="FAD/NAD-bd_sf"/>
</dbReference>
<dbReference type="EMBL" id="LVKK01000045">
    <property type="protein sequence ID" value="OAG39296.1"/>
    <property type="molecule type" value="Genomic_DNA"/>
</dbReference>
<dbReference type="AlphaFoldDB" id="A0A177F614"/>
<dbReference type="PANTHER" id="PTHR13789">
    <property type="entry name" value="MONOOXYGENASE"/>
    <property type="match status" value="1"/>
</dbReference>
<evidence type="ECO:0000256" key="2">
    <source>
        <dbReference type="ARBA" id="ARBA00023002"/>
    </source>
</evidence>
<dbReference type="SUPFAM" id="SSF54373">
    <property type="entry name" value="FAD-linked reductases, C-terminal domain"/>
    <property type="match status" value="1"/>
</dbReference>
<dbReference type="PANTHER" id="PTHR13789:SF238">
    <property type="entry name" value="PUTATIVE (AFU_ORTHOLOGUE AFUA_2G01680)-RELATED"/>
    <property type="match status" value="1"/>
</dbReference>
<protein>
    <recommendedName>
        <fullName evidence="6">FAD-binding domain-containing protein</fullName>
    </recommendedName>
</protein>
<dbReference type="Gene3D" id="3.50.50.60">
    <property type="entry name" value="FAD/NAD(P)-binding domain"/>
    <property type="match status" value="1"/>
</dbReference>
<keyword evidence="3" id="KW-0503">Monooxygenase</keyword>
<dbReference type="Proteomes" id="UP000077002">
    <property type="component" value="Unassembled WGS sequence"/>
</dbReference>
<keyword evidence="5" id="KW-1185">Reference proteome</keyword>
<evidence type="ECO:0000256" key="1">
    <source>
        <dbReference type="ARBA" id="ARBA00007992"/>
    </source>
</evidence>
<sequence>MLKTSDQPLPTGDLAYRIVLHLDKIKDAELKEWIANPRVHFWIGPHSHAVAYSIRSSTMYNIVLLCPDDLPQGLSRATGSELESWTNRDKNFVLLGDSCHPMLPCLTQGANWSIKDGGVLGRLLSYMRTREQLLWAITLEALHIPDGPEQRERDKIFESQLGKGISGKFPSRGCVPEAQAWLYGYNAYRGADEAVKSAPYEPSLTSVTSSTSIYP</sequence>
<organism evidence="4 5">
    <name type="scientific">Fonsecaea monophora</name>
    <dbReference type="NCBI Taxonomy" id="254056"/>
    <lineage>
        <taxon>Eukaryota</taxon>
        <taxon>Fungi</taxon>
        <taxon>Dikarya</taxon>
        <taxon>Ascomycota</taxon>
        <taxon>Pezizomycotina</taxon>
        <taxon>Eurotiomycetes</taxon>
        <taxon>Chaetothyriomycetidae</taxon>
        <taxon>Chaetothyriales</taxon>
        <taxon>Herpotrichiellaceae</taxon>
        <taxon>Fonsecaea</taxon>
    </lineage>
</organism>
<name>A0A177F614_9EURO</name>
<evidence type="ECO:0008006" key="6">
    <source>
        <dbReference type="Google" id="ProtNLM"/>
    </source>
</evidence>
<comment type="caution">
    <text evidence="4">The sequence shown here is derived from an EMBL/GenBank/DDBJ whole genome shotgun (WGS) entry which is preliminary data.</text>
</comment>
<dbReference type="GeneID" id="34601659"/>
<keyword evidence="2" id="KW-0560">Oxidoreductase</keyword>
<comment type="similarity">
    <text evidence="1">Belongs to the paxM FAD-dependent monooxygenase family.</text>
</comment>
<gene>
    <name evidence="4" type="ORF">AYO21_06500</name>
</gene>